<gene>
    <name evidence="1" type="ORF">UY32_C0024G0008</name>
</gene>
<name>A0A0G1X7E6_9BACT</name>
<dbReference type="EMBL" id="LCPO01000024">
    <property type="protein sequence ID" value="KKU98538.1"/>
    <property type="molecule type" value="Genomic_DNA"/>
</dbReference>
<comment type="caution">
    <text evidence="1">The sequence shown here is derived from an EMBL/GenBank/DDBJ whole genome shotgun (WGS) entry which is preliminary data.</text>
</comment>
<evidence type="ECO:0000313" key="2">
    <source>
        <dbReference type="Proteomes" id="UP000034600"/>
    </source>
</evidence>
<sequence length="64" mass="7216">MFFDLNLLLVAKLGFAFDDGCLALVFDLDLAAVLDGLAITLDVDGPDLEFFWYYLGFVVFWLDC</sequence>
<dbReference type="Proteomes" id="UP000034600">
    <property type="component" value="Unassembled WGS sequence"/>
</dbReference>
<protein>
    <submittedName>
        <fullName evidence="1">Uncharacterized protein</fullName>
    </submittedName>
</protein>
<organism evidence="1 2">
    <name type="scientific">Candidatus Jorgensenbacteria bacterium GW2011_GWC1_48_8</name>
    <dbReference type="NCBI Taxonomy" id="1618666"/>
    <lineage>
        <taxon>Bacteria</taxon>
        <taxon>Candidatus Joergenseniibacteriota</taxon>
    </lineage>
</organism>
<dbReference type="AlphaFoldDB" id="A0A0G1X7E6"/>
<accession>A0A0G1X7E6</accession>
<proteinExistence type="predicted"/>
<evidence type="ECO:0000313" key="1">
    <source>
        <dbReference type="EMBL" id="KKU98538.1"/>
    </source>
</evidence>
<reference evidence="1 2" key="1">
    <citation type="journal article" date="2015" name="Nature">
        <title>rRNA introns, odd ribosomes, and small enigmatic genomes across a large radiation of phyla.</title>
        <authorList>
            <person name="Brown C.T."/>
            <person name="Hug L.A."/>
            <person name="Thomas B.C."/>
            <person name="Sharon I."/>
            <person name="Castelle C.J."/>
            <person name="Singh A."/>
            <person name="Wilkins M.J."/>
            <person name="Williams K.H."/>
            <person name="Banfield J.F."/>
        </authorList>
    </citation>
    <scope>NUCLEOTIDE SEQUENCE [LARGE SCALE GENOMIC DNA]</scope>
</reference>